<comment type="catalytic activity">
    <reaction evidence="2 8">
        <text>Release of an N-terminal amino acid, preferentially leucine, but not glutamic or aspartic acids.</text>
        <dbReference type="EC" id="3.4.11.10"/>
    </reaction>
</comment>
<evidence type="ECO:0000256" key="7">
    <source>
        <dbReference type="ARBA" id="ARBA00049972"/>
    </source>
</evidence>
<dbReference type="InterPro" id="IPR011356">
    <property type="entry name" value="Leucine_aapep/pepB"/>
</dbReference>
<keyword evidence="8" id="KW-0963">Cytoplasm</keyword>
<dbReference type="GO" id="GO:0070006">
    <property type="term" value="F:metalloaminopeptidase activity"/>
    <property type="evidence" value="ECO:0007669"/>
    <property type="project" value="InterPro"/>
</dbReference>
<dbReference type="Gene3D" id="3.40.630.10">
    <property type="entry name" value="Zn peptidases"/>
    <property type="match status" value="1"/>
</dbReference>
<gene>
    <name evidence="8" type="primary">pepA</name>
    <name evidence="10" type="ORF">GGQ54_002577</name>
</gene>
<feature type="binding site" evidence="8">
    <location>
        <position position="345"/>
    </location>
    <ligand>
        <name>Mn(2+)</name>
        <dbReference type="ChEBI" id="CHEBI:29035"/>
        <label>1</label>
    </ligand>
</feature>
<keyword evidence="6 8" id="KW-0378">Hydrolase</keyword>
<dbReference type="AlphaFoldDB" id="A0A7Z0DAN2"/>
<evidence type="ECO:0000313" key="11">
    <source>
        <dbReference type="Proteomes" id="UP000527616"/>
    </source>
</evidence>
<dbReference type="PANTHER" id="PTHR11963:SF23">
    <property type="entry name" value="CYTOSOL AMINOPEPTIDASE"/>
    <property type="match status" value="1"/>
</dbReference>
<dbReference type="InterPro" id="IPR008283">
    <property type="entry name" value="Peptidase_M17_N"/>
</dbReference>
<comment type="caution">
    <text evidence="10">The sequence shown here is derived from an EMBL/GenBank/DDBJ whole genome shotgun (WGS) entry which is preliminary data.</text>
</comment>
<dbReference type="InterPro" id="IPR043472">
    <property type="entry name" value="Macro_dom-like"/>
</dbReference>
<reference evidence="10 11" key="1">
    <citation type="submission" date="2020-07" db="EMBL/GenBank/DDBJ databases">
        <title>Sequencing the genomes of 1000 actinobacteria strains.</title>
        <authorList>
            <person name="Klenk H.-P."/>
        </authorList>
    </citation>
    <scope>NUCLEOTIDE SEQUENCE [LARGE SCALE GENOMIC DNA]</scope>
    <source>
        <strain evidence="10 11">DSM 103164</strain>
    </source>
</reference>
<dbReference type="EC" id="3.4.11.1" evidence="8"/>
<keyword evidence="11" id="KW-1185">Reference proteome</keyword>
<dbReference type="Proteomes" id="UP000527616">
    <property type="component" value="Unassembled WGS sequence"/>
</dbReference>
<evidence type="ECO:0000256" key="5">
    <source>
        <dbReference type="ARBA" id="ARBA00022670"/>
    </source>
</evidence>
<feature type="binding site" evidence="8">
    <location>
        <position position="263"/>
    </location>
    <ligand>
        <name>Mn(2+)</name>
        <dbReference type="ChEBI" id="CHEBI:29035"/>
        <label>2</label>
    </ligand>
</feature>
<feature type="active site" evidence="8">
    <location>
        <position position="275"/>
    </location>
</feature>
<comment type="catalytic activity">
    <reaction evidence="1 8">
        <text>Release of an N-terminal amino acid, Xaa-|-Yaa-, in which Xaa is preferably Leu, but may be other amino acids including Pro although not Arg or Lys, and Yaa may be Pro. Amino acid amides and methyl esters are also readily hydrolyzed, but rates on arylamides are exceedingly low.</text>
        <dbReference type="EC" id="3.4.11.1"/>
    </reaction>
</comment>
<feature type="binding site" evidence="8">
    <location>
        <position position="286"/>
    </location>
    <ligand>
        <name>Mn(2+)</name>
        <dbReference type="ChEBI" id="CHEBI:29035"/>
        <label>2</label>
    </ligand>
</feature>
<keyword evidence="5 8" id="KW-0645">Protease</keyword>
<feature type="binding site" evidence="8">
    <location>
        <position position="268"/>
    </location>
    <ligand>
        <name>Mn(2+)</name>
        <dbReference type="ChEBI" id="CHEBI:29035"/>
        <label>2</label>
    </ligand>
</feature>
<evidence type="ECO:0000313" key="10">
    <source>
        <dbReference type="EMBL" id="NYI72017.1"/>
    </source>
</evidence>
<dbReference type="PRINTS" id="PR00481">
    <property type="entry name" value="LAMNOPPTDASE"/>
</dbReference>
<feature type="domain" description="Cytosol aminopeptidase" evidence="9">
    <location>
        <begin position="343"/>
        <end position="350"/>
    </location>
</feature>
<evidence type="ECO:0000256" key="1">
    <source>
        <dbReference type="ARBA" id="ARBA00000135"/>
    </source>
</evidence>
<dbReference type="Gene3D" id="3.40.220.10">
    <property type="entry name" value="Leucine Aminopeptidase, subunit E, domain 1"/>
    <property type="match status" value="1"/>
</dbReference>
<name>A0A7Z0DAN2_9ACTN</name>
<dbReference type="CDD" id="cd00433">
    <property type="entry name" value="Peptidase_M17"/>
    <property type="match status" value="1"/>
</dbReference>
<keyword evidence="8" id="KW-0479">Metal-binding</keyword>
<evidence type="ECO:0000256" key="6">
    <source>
        <dbReference type="ARBA" id="ARBA00022801"/>
    </source>
</evidence>
<dbReference type="InterPro" id="IPR023042">
    <property type="entry name" value="Peptidase_M17_leu_NH2_pept"/>
</dbReference>
<dbReference type="SUPFAM" id="SSF52949">
    <property type="entry name" value="Macro domain-like"/>
    <property type="match status" value="1"/>
</dbReference>
<dbReference type="Pfam" id="PF02789">
    <property type="entry name" value="Peptidase_M17_N"/>
    <property type="match status" value="1"/>
</dbReference>
<keyword evidence="8" id="KW-0464">Manganese</keyword>
<comment type="subcellular location">
    <subcellularLocation>
        <location evidence="8">Cytoplasm</location>
    </subcellularLocation>
</comment>
<comment type="function">
    <text evidence="7 8">Presumably involved in the processing and regular turnover of intracellular proteins. Catalyzes the removal of unsubstituted N-terminal amino acids from various peptides.</text>
</comment>
<dbReference type="RefSeq" id="WP_179445767.1">
    <property type="nucleotide sequence ID" value="NZ_JACBZS010000001.1"/>
</dbReference>
<dbReference type="NCBIfam" id="NF002073">
    <property type="entry name" value="PRK00913.1-2"/>
    <property type="match status" value="1"/>
</dbReference>
<evidence type="ECO:0000256" key="4">
    <source>
        <dbReference type="ARBA" id="ARBA00022438"/>
    </source>
</evidence>
<dbReference type="GO" id="GO:0030145">
    <property type="term" value="F:manganese ion binding"/>
    <property type="evidence" value="ECO:0007669"/>
    <property type="project" value="UniProtKB-UniRule"/>
</dbReference>
<keyword evidence="4 8" id="KW-0031">Aminopeptidase</keyword>
<evidence type="ECO:0000256" key="2">
    <source>
        <dbReference type="ARBA" id="ARBA00000967"/>
    </source>
</evidence>
<evidence type="ECO:0000256" key="8">
    <source>
        <dbReference type="HAMAP-Rule" id="MF_00181"/>
    </source>
</evidence>
<dbReference type="GO" id="GO:0005737">
    <property type="term" value="C:cytoplasm"/>
    <property type="evidence" value="ECO:0007669"/>
    <property type="project" value="UniProtKB-SubCell"/>
</dbReference>
<proteinExistence type="inferred from homology"/>
<dbReference type="EMBL" id="JACBZS010000001">
    <property type="protein sequence ID" value="NYI72017.1"/>
    <property type="molecule type" value="Genomic_DNA"/>
</dbReference>
<dbReference type="InterPro" id="IPR000819">
    <property type="entry name" value="Peptidase_M17_C"/>
</dbReference>
<dbReference type="EC" id="3.4.11.10" evidence="8"/>
<evidence type="ECO:0000259" key="9">
    <source>
        <dbReference type="PROSITE" id="PS00631"/>
    </source>
</evidence>
<dbReference type="Pfam" id="PF00883">
    <property type="entry name" value="Peptidase_M17"/>
    <property type="match status" value="1"/>
</dbReference>
<feature type="binding site" evidence="8">
    <location>
        <position position="347"/>
    </location>
    <ligand>
        <name>Mn(2+)</name>
        <dbReference type="ChEBI" id="CHEBI:29035"/>
        <label>1</label>
    </ligand>
</feature>
<dbReference type="PROSITE" id="PS00631">
    <property type="entry name" value="CYTOSOL_AP"/>
    <property type="match status" value="1"/>
</dbReference>
<feature type="binding site" evidence="8">
    <location>
        <position position="347"/>
    </location>
    <ligand>
        <name>Mn(2+)</name>
        <dbReference type="ChEBI" id="CHEBI:29035"/>
        <label>2</label>
    </ligand>
</feature>
<dbReference type="SUPFAM" id="SSF53187">
    <property type="entry name" value="Zn-dependent exopeptidases"/>
    <property type="match status" value="1"/>
</dbReference>
<sequence>MSAPALPPIELVKTPPKQLDALIVGARDTGDGLAVVGLPDALTKTFGKGFGGPQAYAAAMGVTGKLGETTALSGDGVRVVVVGLGDAEPDPYDLRRAAGAGVRAAAKLAGSDPLDVAVSLDATEPELLRAAAEGALLGAYGFAGIRSEEQPAKIARISLVGPARAAGTEAVREGAVIAEAVARARDWVNLPANLLYPETFAAQAKELAKGTKLGVEVLDDKQLAAGGYGGLTAVGGGSSRGPRLIRVTWAPRGAKAHLALVGKGITFDSGGLDIKPPDAMYTMKCDMAGAAAVLAAVRAIADLGLKIKVTAYAACAENLPSATAYRPSDVLTMYGGKTVENGNTDAEGRLVMADALARATEDSPDALVDVATLTGAAMIALGDSVAAVLSPDEELVDAVMDAADAAGELFWPLPITEEARDKLTSQVADVKSTGDRAGGALTAAAFLEHFVADVPWAHLDIAGPAFVGGKSPDTHIGPGGTGAAVATLVELARGLAR</sequence>
<organism evidence="10 11">
    <name type="scientific">Naumannella cuiyingiana</name>
    <dbReference type="NCBI Taxonomy" id="1347891"/>
    <lineage>
        <taxon>Bacteria</taxon>
        <taxon>Bacillati</taxon>
        <taxon>Actinomycetota</taxon>
        <taxon>Actinomycetes</taxon>
        <taxon>Propionibacteriales</taxon>
        <taxon>Propionibacteriaceae</taxon>
        <taxon>Naumannella</taxon>
    </lineage>
</organism>
<evidence type="ECO:0000256" key="3">
    <source>
        <dbReference type="ARBA" id="ARBA00009528"/>
    </source>
</evidence>
<dbReference type="GO" id="GO:0006508">
    <property type="term" value="P:proteolysis"/>
    <property type="evidence" value="ECO:0007669"/>
    <property type="project" value="UniProtKB-KW"/>
</dbReference>
<comment type="similarity">
    <text evidence="3 8">Belongs to the peptidase M17 family.</text>
</comment>
<protein>
    <recommendedName>
        <fullName evidence="8">Probable cytosol aminopeptidase</fullName>
        <ecNumber evidence="8">3.4.11.1</ecNumber>
    </recommendedName>
    <alternativeName>
        <fullName evidence="8">Leucine aminopeptidase</fullName>
        <shortName evidence="8">LAP</shortName>
        <ecNumber evidence="8">3.4.11.10</ecNumber>
    </alternativeName>
    <alternativeName>
        <fullName evidence="8">Leucyl aminopeptidase</fullName>
    </alternativeName>
</protein>
<comment type="cofactor">
    <cofactor evidence="8">
        <name>Mn(2+)</name>
        <dbReference type="ChEBI" id="CHEBI:29035"/>
    </cofactor>
    <text evidence="8">Binds 2 manganese ions per subunit.</text>
</comment>
<dbReference type="HAMAP" id="MF_00181">
    <property type="entry name" value="Cytosol_peptidase_M17"/>
    <property type="match status" value="1"/>
</dbReference>
<accession>A0A7Z0DAN2</accession>
<feature type="active site" evidence="8">
    <location>
        <position position="349"/>
    </location>
</feature>
<dbReference type="PANTHER" id="PTHR11963">
    <property type="entry name" value="LEUCINE AMINOPEPTIDASE-RELATED"/>
    <property type="match status" value="1"/>
</dbReference>
<feature type="binding site" evidence="8">
    <location>
        <position position="268"/>
    </location>
    <ligand>
        <name>Mn(2+)</name>
        <dbReference type="ChEBI" id="CHEBI:29035"/>
        <label>1</label>
    </ligand>
</feature>